<dbReference type="GO" id="GO:0016020">
    <property type="term" value="C:membrane"/>
    <property type="evidence" value="ECO:0007669"/>
    <property type="project" value="UniProtKB-SubCell"/>
</dbReference>
<protein>
    <submittedName>
        <fullName evidence="7">Hly-III family protein</fullName>
    </submittedName>
</protein>
<evidence type="ECO:0000313" key="8">
    <source>
        <dbReference type="Proteomes" id="UP000572377"/>
    </source>
</evidence>
<feature type="transmembrane region" description="Helical" evidence="6">
    <location>
        <begin position="131"/>
        <end position="156"/>
    </location>
</feature>
<gene>
    <name evidence="7" type="ORF">HMH01_15970</name>
</gene>
<feature type="transmembrane region" description="Helical" evidence="6">
    <location>
        <begin position="46"/>
        <end position="70"/>
    </location>
</feature>
<keyword evidence="8" id="KW-1185">Reference proteome</keyword>
<keyword evidence="5" id="KW-0862">Zinc</keyword>
<dbReference type="Proteomes" id="UP000572377">
    <property type="component" value="Unassembled WGS sequence"/>
</dbReference>
<dbReference type="GO" id="GO:0046872">
    <property type="term" value="F:metal ion binding"/>
    <property type="evidence" value="ECO:0007669"/>
    <property type="project" value="UniProtKB-KW"/>
</dbReference>
<evidence type="ECO:0000256" key="6">
    <source>
        <dbReference type="SAM" id="Phobius"/>
    </source>
</evidence>
<name>A0A849L680_9RHOB</name>
<dbReference type="InterPro" id="IPR004254">
    <property type="entry name" value="AdipoR/HlyIII-related"/>
</dbReference>
<dbReference type="AlphaFoldDB" id="A0A849L680"/>
<keyword evidence="4 6" id="KW-0472">Membrane</keyword>
<evidence type="ECO:0000256" key="4">
    <source>
        <dbReference type="ARBA" id="ARBA00023136"/>
    </source>
</evidence>
<dbReference type="EMBL" id="JABFBC010000003">
    <property type="protein sequence ID" value="NNU81935.1"/>
    <property type="molecule type" value="Genomic_DNA"/>
</dbReference>
<keyword evidence="3 6" id="KW-1133">Transmembrane helix</keyword>
<evidence type="ECO:0000256" key="3">
    <source>
        <dbReference type="ARBA" id="ARBA00022989"/>
    </source>
</evidence>
<feature type="transmembrane region" description="Helical" evidence="6">
    <location>
        <begin position="99"/>
        <end position="119"/>
    </location>
</feature>
<dbReference type="PANTHER" id="PTHR20855">
    <property type="entry name" value="ADIPOR/PROGESTIN RECEPTOR-RELATED"/>
    <property type="match status" value="1"/>
</dbReference>
<keyword evidence="2 6" id="KW-0812">Transmembrane</keyword>
<dbReference type="PANTHER" id="PTHR20855:SF3">
    <property type="entry name" value="LD03007P"/>
    <property type="match status" value="1"/>
</dbReference>
<dbReference type="Pfam" id="PF03006">
    <property type="entry name" value="HlyIII"/>
    <property type="match status" value="1"/>
</dbReference>
<feature type="binding site" evidence="5">
    <location>
        <position position="192"/>
    </location>
    <ligand>
        <name>Zn(2+)</name>
        <dbReference type="ChEBI" id="CHEBI:29105"/>
    </ligand>
</feature>
<comment type="caution">
    <text evidence="7">The sequence shown here is derived from an EMBL/GenBank/DDBJ whole genome shotgun (WGS) entry which is preliminary data.</text>
</comment>
<feature type="transmembrane region" description="Helical" evidence="6">
    <location>
        <begin position="17"/>
        <end position="39"/>
    </location>
</feature>
<evidence type="ECO:0000256" key="1">
    <source>
        <dbReference type="ARBA" id="ARBA00004141"/>
    </source>
</evidence>
<evidence type="ECO:0000256" key="2">
    <source>
        <dbReference type="ARBA" id="ARBA00022692"/>
    </source>
</evidence>
<sequence length="235" mass="24916">MMSDYPAYSRAERLSDAAIHVAGVAAGMVGAGVIVALALRWSDSPWVWLGAGVYALCLVAMLLASALYHLTPVEHWRGLLQRLDHSAIYVKIAGTYTPFTALAGTGPGLLASLWGAALLGTAIRMLAPGRFVWLALGLYLGMGWAGVVAGGDLIAALEPRTVTLMVAGGLLYTGGMLFFLWERLPFHNTIWHGFVLVATAIFYAALLVELSDERAPASALADQPDLAREAVLAPL</sequence>
<organism evidence="7 8">
    <name type="scientific">Halovulum dunhuangense</name>
    <dbReference type="NCBI Taxonomy" id="1505036"/>
    <lineage>
        <taxon>Bacteria</taxon>
        <taxon>Pseudomonadati</taxon>
        <taxon>Pseudomonadota</taxon>
        <taxon>Alphaproteobacteria</taxon>
        <taxon>Rhodobacterales</taxon>
        <taxon>Paracoccaceae</taxon>
        <taxon>Halovulum</taxon>
    </lineage>
</organism>
<feature type="transmembrane region" description="Helical" evidence="6">
    <location>
        <begin position="190"/>
        <end position="208"/>
    </location>
</feature>
<evidence type="ECO:0000313" key="7">
    <source>
        <dbReference type="EMBL" id="NNU81935.1"/>
    </source>
</evidence>
<reference evidence="7 8" key="1">
    <citation type="submission" date="2020-05" db="EMBL/GenBank/DDBJ databases">
        <title>Gimesia benthica sp. nov., a novel planctomycete isolated from a deep-sea water sample of the Northwest Indian Ocean.</title>
        <authorList>
            <person name="Wang J."/>
            <person name="Ruan C."/>
            <person name="Song L."/>
            <person name="Zhu Y."/>
            <person name="Li A."/>
            <person name="Zheng X."/>
            <person name="Wang L."/>
            <person name="Lu Z."/>
            <person name="Huang Y."/>
            <person name="Du W."/>
            <person name="Zhou Y."/>
            <person name="Huang L."/>
            <person name="Dai X."/>
        </authorList>
    </citation>
    <scope>NUCLEOTIDE SEQUENCE [LARGE SCALE GENOMIC DNA]</scope>
    <source>
        <strain evidence="7 8">YYQ-30</strain>
    </source>
</reference>
<proteinExistence type="predicted"/>
<keyword evidence="5" id="KW-0479">Metal-binding</keyword>
<feature type="transmembrane region" description="Helical" evidence="6">
    <location>
        <begin position="162"/>
        <end position="181"/>
    </location>
</feature>
<comment type="subcellular location">
    <subcellularLocation>
        <location evidence="1">Membrane</location>
        <topology evidence="1">Multi-pass membrane protein</topology>
    </subcellularLocation>
</comment>
<feature type="binding site" evidence="5">
    <location>
        <position position="69"/>
    </location>
    <ligand>
        <name>Zn(2+)</name>
        <dbReference type="ChEBI" id="CHEBI:29105"/>
    </ligand>
</feature>
<evidence type="ECO:0000256" key="5">
    <source>
        <dbReference type="PIRSR" id="PIRSR604254-1"/>
    </source>
</evidence>
<accession>A0A849L680</accession>